<dbReference type="PROSITE" id="PS51918">
    <property type="entry name" value="RADICAL_SAM"/>
    <property type="match status" value="1"/>
</dbReference>
<sequence>MNNNRFYSLNDYFKENFHEKIYKVSLDGGFTCPNRDGKVARGGCLFCSESGSGDFAGNKTKPINEQIEEQLELISGKFSQGKVIAYFQNFTNTYGDVEYLRKIFYEALNHPRVMGLAIGTRPDCLPEDVLDLLSEINEKYFLWVELGLQTIDEGVAKIINRGYKLKVYVDSALELKKRNIKVVTHLIIGLPEEGDRGTLEGAKLVNSVGSWGIKIHLLHILKNTPLAIYYKNKPFKVFEMNEYIDYVVDILEVLNPTVVIHRLTGDGKKEDLIEPLWSLNKRAVLNGIHKRLKERETYQGRISNG</sequence>
<dbReference type="OrthoDB" id="9801689at2"/>
<dbReference type="RefSeq" id="WP_078693729.1">
    <property type="nucleotide sequence ID" value="NZ_FUWX01000008.1"/>
</dbReference>
<keyword evidence="6" id="KW-0411">Iron-sulfur</keyword>
<dbReference type="GO" id="GO:0003824">
    <property type="term" value="F:catalytic activity"/>
    <property type="evidence" value="ECO:0007669"/>
    <property type="project" value="InterPro"/>
</dbReference>
<gene>
    <name evidence="8" type="ORF">SAMN02745174_01240</name>
</gene>
<dbReference type="PANTHER" id="PTHR11135:SF1">
    <property type="entry name" value="PROTEIN YHCC"/>
    <property type="match status" value="1"/>
</dbReference>
<dbReference type="InterPro" id="IPR023404">
    <property type="entry name" value="rSAM_horseshoe"/>
</dbReference>
<dbReference type="Pfam" id="PF04055">
    <property type="entry name" value="Radical_SAM"/>
    <property type="match status" value="1"/>
</dbReference>
<dbReference type="InterPro" id="IPR005911">
    <property type="entry name" value="YhcC-like"/>
</dbReference>
<dbReference type="CDD" id="cd01335">
    <property type="entry name" value="Radical_SAM"/>
    <property type="match status" value="1"/>
</dbReference>
<accession>A0A1T4MIY5</accession>
<evidence type="ECO:0000256" key="1">
    <source>
        <dbReference type="ARBA" id="ARBA00001966"/>
    </source>
</evidence>
<dbReference type="InterPro" id="IPR058240">
    <property type="entry name" value="rSAM_sf"/>
</dbReference>
<reference evidence="8 9" key="1">
    <citation type="submission" date="2017-02" db="EMBL/GenBank/DDBJ databases">
        <authorList>
            <person name="Peterson S.W."/>
        </authorList>
    </citation>
    <scope>NUCLEOTIDE SEQUENCE [LARGE SCALE GENOMIC DNA]</scope>
    <source>
        <strain evidence="8 9">ATCC 700028</strain>
    </source>
</reference>
<dbReference type="InterPro" id="IPR006638">
    <property type="entry name" value="Elp3/MiaA/NifB-like_rSAM"/>
</dbReference>
<keyword evidence="4" id="KW-0479">Metal-binding</keyword>
<dbReference type="Proteomes" id="UP000191153">
    <property type="component" value="Unassembled WGS sequence"/>
</dbReference>
<keyword evidence="3" id="KW-0949">S-adenosyl-L-methionine</keyword>
<evidence type="ECO:0000313" key="8">
    <source>
        <dbReference type="EMBL" id="SJZ66718.1"/>
    </source>
</evidence>
<dbReference type="GO" id="GO:0051539">
    <property type="term" value="F:4 iron, 4 sulfur cluster binding"/>
    <property type="evidence" value="ECO:0007669"/>
    <property type="project" value="UniProtKB-KW"/>
</dbReference>
<dbReference type="SMART" id="SM00729">
    <property type="entry name" value="Elp3"/>
    <property type="match status" value="1"/>
</dbReference>
<dbReference type="STRING" id="180163.SAMN02745174_01240"/>
<dbReference type="InterPro" id="IPR039661">
    <property type="entry name" value="ELP3"/>
</dbReference>
<evidence type="ECO:0000256" key="3">
    <source>
        <dbReference type="ARBA" id="ARBA00022691"/>
    </source>
</evidence>
<dbReference type="Gene3D" id="3.80.30.20">
    <property type="entry name" value="tm_1862 like domain"/>
    <property type="match status" value="1"/>
</dbReference>
<dbReference type="GO" id="GO:0046872">
    <property type="term" value="F:metal ion binding"/>
    <property type="evidence" value="ECO:0007669"/>
    <property type="project" value="UniProtKB-KW"/>
</dbReference>
<dbReference type="NCBIfam" id="TIGR01212">
    <property type="entry name" value="TIGR01212 family radical SAM protein"/>
    <property type="match status" value="1"/>
</dbReference>
<evidence type="ECO:0000256" key="6">
    <source>
        <dbReference type="ARBA" id="ARBA00023014"/>
    </source>
</evidence>
<keyword evidence="9" id="KW-1185">Reference proteome</keyword>
<keyword evidence="5" id="KW-0408">Iron</keyword>
<evidence type="ECO:0000256" key="4">
    <source>
        <dbReference type="ARBA" id="ARBA00022723"/>
    </source>
</evidence>
<dbReference type="SFLD" id="SFLDG01086">
    <property type="entry name" value="elongater_protein-like"/>
    <property type="match status" value="1"/>
</dbReference>
<proteinExistence type="predicted"/>
<evidence type="ECO:0000313" key="9">
    <source>
        <dbReference type="Proteomes" id="UP000191153"/>
    </source>
</evidence>
<protein>
    <recommendedName>
        <fullName evidence="7">Radical SAM core domain-containing protein</fullName>
    </recommendedName>
</protein>
<dbReference type="SFLD" id="SFLDS00029">
    <property type="entry name" value="Radical_SAM"/>
    <property type="match status" value="1"/>
</dbReference>
<dbReference type="SUPFAM" id="SSF102114">
    <property type="entry name" value="Radical SAM enzymes"/>
    <property type="match status" value="1"/>
</dbReference>
<evidence type="ECO:0000256" key="2">
    <source>
        <dbReference type="ARBA" id="ARBA00022485"/>
    </source>
</evidence>
<dbReference type="InterPro" id="IPR007197">
    <property type="entry name" value="rSAM"/>
</dbReference>
<feature type="domain" description="Radical SAM core" evidence="7">
    <location>
        <begin position="16"/>
        <end position="257"/>
    </location>
</feature>
<evidence type="ECO:0000256" key="5">
    <source>
        <dbReference type="ARBA" id="ARBA00023004"/>
    </source>
</evidence>
<dbReference type="InterPro" id="IPR032432">
    <property type="entry name" value="Radical_SAM_C"/>
</dbReference>
<comment type="cofactor">
    <cofactor evidence="1">
        <name>[4Fe-4S] cluster</name>
        <dbReference type="ChEBI" id="CHEBI:49883"/>
    </cofactor>
</comment>
<dbReference type="AlphaFoldDB" id="A0A1T4MIY5"/>
<dbReference type="SFLD" id="SFLDG01091">
    <property type="entry name" value="uncharacterized_CHP01210-like"/>
    <property type="match status" value="1"/>
</dbReference>
<name>A0A1T4MIY5_9FUSO</name>
<dbReference type="Pfam" id="PF16199">
    <property type="entry name" value="Radical_SAM_C"/>
    <property type="match status" value="1"/>
</dbReference>
<organism evidence="8 9">
    <name type="scientific">Cetobacterium ceti</name>
    <dbReference type="NCBI Taxonomy" id="180163"/>
    <lineage>
        <taxon>Bacteria</taxon>
        <taxon>Fusobacteriati</taxon>
        <taxon>Fusobacteriota</taxon>
        <taxon>Fusobacteriia</taxon>
        <taxon>Fusobacteriales</taxon>
        <taxon>Fusobacteriaceae</taxon>
        <taxon>Cetobacterium</taxon>
    </lineage>
</organism>
<evidence type="ECO:0000259" key="7">
    <source>
        <dbReference type="PROSITE" id="PS51918"/>
    </source>
</evidence>
<dbReference type="PANTHER" id="PTHR11135">
    <property type="entry name" value="HISTONE ACETYLTRANSFERASE-RELATED"/>
    <property type="match status" value="1"/>
</dbReference>
<dbReference type="EMBL" id="FUWX01000008">
    <property type="protein sequence ID" value="SJZ66718.1"/>
    <property type="molecule type" value="Genomic_DNA"/>
</dbReference>
<keyword evidence="2" id="KW-0004">4Fe-4S</keyword>